<dbReference type="GO" id="GO:0016787">
    <property type="term" value="F:hydrolase activity"/>
    <property type="evidence" value="ECO:0007669"/>
    <property type="project" value="UniProtKB-KW"/>
</dbReference>
<name>A0A3E3E8S3_9FIRM</name>
<dbReference type="InterPro" id="IPR029058">
    <property type="entry name" value="AB_hydrolase_fold"/>
</dbReference>
<dbReference type="Proteomes" id="UP000260721">
    <property type="component" value="Unassembled WGS sequence"/>
</dbReference>
<reference evidence="3" key="2">
    <citation type="submission" date="2023-01" db="EMBL/GenBank/DDBJ databases">
        <title>Human gut microbiome strain richness.</title>
        <authorList>
            <person name="Chen-Liaw A."/>
        </authorList>
    </citation>
    <scope>NUCLEOTIDE SEQUENCE</scope>
    <source>
        <strain evidence="3">D8_m1001271B151109d0_201107</strain>
    </source>
</reference>
<dbReference type="InterPro" id="IPR000073">
    <property type="entry name" value="AB_hydrolase_1"/>
</dbReference>
<evidence type="ECO:0000313" key="3">
    <source>
        <dbReference type="EMBL" id="MDB7981250.1"/>
    </source>
</evidence>
<sequence length="285" mass="33511">MEFKIYKNKNKPLFVYIHGECLSSFSFKKEVDELKKDYTILLPVLNGQSENHSGFTTIQDAATSIIEYIEKNYDGHVQVLAGFSLGGQIVTEILAKRPDFSDYIMIESVMMKTKKIHSWSDFAAVHLNSLAKNKFFNSFMYYTKFNDDFALEEYYKNYKVMSKETVRNELYATYHYEMPSGLEKVQGKVAILVGQREKKIVKESANLLHEAMPHAQIFVLQNYTHGAFSLGHPQEYIRFVKSWIQEKDKQQRIKERRKKEAEESQYMPNWKHLLNKMKDKKAHQK</sequence>
<feature type="compositionally biased region" description="Basic residues" evidence="1">
    <location>
        <begin position="273"/>
        <end position="285"/>
    </location>
</feature>
<dbReference type="Gene3D" id="3.40.50.1820">
    <property type="entry name" value="alpha/beta hydrolase"/>
    <property type="match status" value="1"/>
</dbReference>
<dbReference type="SUPFAM" id="SSF53474">
    <property type="entry name" value="alpha/beta-Hydrolases"/>
    <property type="match status" value="1"/>
</dbReference>
<protein>
    <submittedName>
        <fullName evidence="4">Alpha/beta hydrolase</fullName>
    </submittedName>
</protein>
<feature type="compositionally biased region" description="Basic and acidic residues" evidence="1">
    <location>
        <begin position="251"/>
        <end position="262"/>
    </location>
</feature>
<feature type="domain" description="AB hydrolase-1" evidence="2">
    <location>
        <begin position="15"/>
        <end position="237"/>
    </location>
</feature>
<proteinExistence type="predicted"/>
<evidence type="ECO:0000259" key="2">
    <source>
        <dbReference type="Pfam" id="PF12697"/>
    </source>
</evidence>
<organism evidence="4 5">
    <name type="scientific">Faecalicoccus pleomorphus</name>
    <dbReference type="NCBI Taxonomy" id="1323"/>
    <lineage>
        <taxon>Bacteria</taxon>
        <taxon>Bacillati</taxon>
        <taxon>Bacillota</taxon>
        <taxon>Erysipelotrichia</taxon>
        <taxon>Erysipelotrichales</taxon>
        <taxon>Erysipelotrichaceae</taxon>
        <taxon>Faecalicoccus</taxon>
    </lineage>
</organism>
<feature type="region of interest" description="Disordered" evidence="1">
    <location>
        <begin position="251"/>
        <end position="285"/>
    </location>
</feature>
<keyword evidence="4" id="KW-0378">Hydrolase</keyword>
<evidence type="ECO:0000256" key="1">
    <source>
        <dbReference type="SAM" id="MobiDB-lite"/>
    </source>
</evidence>
<dbReference type="AlphaFoldDB" id="A0A3E3E8S3"/>
<dbReference type="Proteomes" id="UP001212981">
    <property type="component" value="Unassembled WGS sequence"/>
</dbReference>
<evidence type="ECO:0000313" key="5">
    <source>
        <dbReference type="Proteomes" id="UP000260721"/>
    </source>
</evidence>
<dbReference type="RefSeq" id="WP_117445353.1">
    <property type="nucleotide sequence ID" value="NZ_JAQLXO010000001.1"/>
</dbReference>
<dbReference type="EMBL" id="QUSK01000002">
    <property type="protein sequence ID" value="RGD78064.1"/>
    <property type="molecule type" value="Genomic_DNA"/>
</dbReference>
<reference evidence="4 5" key="1">
    <citation type="submission" date="2018-08" db="EMBL/GenBank/DDBJ databases">
        <title>A genome reference for cultivated species of the human gut microbiota.</title>
        <authorList>
            <person name="Zou Y."/>
            <person name="Xue W."/>
            <person name="Luo G."/>
        </authorList>
    </citation>
    <scope>NUCLEOTIDE SEQUENCE [LARGE SCALE GENOMIC DNA]</scope>
    <source>
        <strain evidence="4 5">TF08-11</strain>
    </source>
</reference>
<comment type="caution">
    <text evidence="4">The sequence shown here is derived from an EMBL/GenBank/DDBJ whole genome shotgun (WGS) entry which is preliminary data.</text>
</comment>
<dbReference type="EMBL" id="JAQLXO010000001">
    <property type="protein sequence ID" value="MDB7981250.1"/>
    <property type="molecule type" value="Genomic_DNA"/>
</dbReference>
<gene>
    <name evidence="4" type="ORF">DXC78_01290</name>
    <name evidence="3" type="ORF">PND82_00270</name>
</gene>
<evidence type="ECO:0000313" key="4">
    <source>
        <dbReference type="EMBL" id="RGD78064.1"/>
    </source>
</evidence>
<accession>A0A3E3E8S3</accession>
<dbReference type="Pfam" id="PF12697">
    <property type="entry name" value="Abhydrolase_6"/>
    <property type="match status" value="1"/>
</dbReference>